<evidence type="ECO:0000256" key="1">
    <source>
        <dbReference type="SAM" id="MobiDB-lite"/>
    </source>
</evidence>
<protein>
    <submittedName>
        <fullName evidence="3">Type II secretion system protein GspG</fullName>
    </submittedName>
</protein>
<dbReference type="Gene3D" id="3.30.700.10">
    <property type="entry name" value="Glycoprotein, Type 4 Pilin"/>
    <property type="match status" value="1"/>
</dbReference>
<sequence length="112" mass="12105">MEMILVLTIIAVLIGIGAATFRDVTTPTGNVAARAQLGAIKSAVQLYKLNTKRLPASIDVLVKPPPVMEPTGIVDPWDRKYVYKSPGKDGKPYDIYSLGEDGKDGTPDDVYN</sequence>
<evidence type="ECO:0000313" key="4">
    <source>
        <dbReference type="Proteomes" id="UP000321577"/>
    </source>
</evidence>
<keyword evidence="4" id="KW-1185">Reference proteome</keyword>
<reference evidence="3 4" key="1">
    <citation type="submission" date="2019-07" db="EMBL/GenBank/DDBJ databases">
        <title>Whole genome shotgun sequence of Brevifollis gellanilyticus NBRC 108608.</title>
        <authorList>
            <person name="Hosoyama A."/>
            <person name="Uohara A."/>
            <person name="Ohji S."/>
            <person name="Ichikawa N."/>
        </authorList>
    </citation>
    <scope>NUCLEOTIDE SEQUENCE [LARGE SCALE GENOMIC DNA]</scope>
    <source>
        <strain evidence="3 4">NBRC 108608</strain>
    </source>
</reference>
<evidence type="ECO:0000313" key="3">
    <source>
        <dbReference type="EMBL" id="GEP43036.1"/>
    </source>
</evidence>
<organism evidence="3 4">
    <name type="scientific">Brevifollis gellanilyticus</name>
    <dbReference type="NCBI Taxonomy" id="748831"/>
    <lineage>
        <taxon>Bacteria</taxon>
        <taxon>Pseudomonadati</taxon>
        <taxon>Verrucomicrobiota</taxon>
        <taxon>Verrucomicrobiia</taxon>
        <taxon>Verrucomicrobiales</taxon>
        <taxon>Verrucomicrobiaceae</taxon>
    </lineage>
</organism>
<dbReference type="EMBL" id="BKAG01000014">
    <property type="protein sequence ID" value="GEP43036.1"/>
    <property type="molecule type" value="Genomic_DNA"/>
</dbReference>
<dbReference type="InterPro" id="IPR045584">
    <property type="entry name" value="Pilin-like"/>
</dbReference>
<dbReference type="Proteomes" id="UP000321577">
    <property type="component" value="Unassembled WGS sequence"/>
</dbReference>
<dbReference type="SUPFAM" id="SSF54523">
    <property type="entry name" value="Pili subunits"/>
    <property type="match status" value="1"/>
</dbReference>
<feature type="region of interest" description="Disordered" evidence="1">
    <location>
        <begin position="86"/>
        <end position="112"/>
    </location>
</feature>
<evidence type="ECO:0000259" key="2">
    <source>
        <dbReference type="Pfam" id="PF08334"/>
    </source>
</evidence>
<feature type="domain" description="Type II secretion system protein GspG C-terminal" evidence="2">
    <location>
        <begin position="31"/>
        <end position="108"/>
    </location>
</feature>
<proteinExistence type="predicted"/>
<dbReference type="AlphaFoldDB" id="A0A512M8H5"/>
<accession>A0A512M8H5</accession>
<dbReference type="InterPro" id="IPR013545">
    <property type="entry name" value="T2SS_protein-GspG_C"/>
</dbReference>
<comment type="caution">
    <text evidence="3">The sequence shown here is derived from an EMBL/GenBank/DDBJ whole genome shotgun (WGS) entry which is preliminary data.</text>
</comment>
<gene>
    <name evidence="3" type="ORF">BGE01nite_23270</name>
</gene>
<name>A0A512M8H5_9BACT</name>
<dbReference type="Pfam" id="PF08334">
    <property type="entry name" value="T2SSG"/>
    <property type="match status" value="1"/>
</dbReference>